<feature type="region of interest" description="Disordered" evidence="1">
    <location>
        <begin position="205"/>
        <end position="247"/>
    </location>
</feature>
<protein>
    <submittedName>
        <fullName evidence="3">Putative pre-snornp complex</fullName>
    </submittedName>
</protein>
<dbReference type="PROSITE" id="PS00028">
    <property type="entry name" value="ZINC_FINGER_C2H2_1"/>
    <property type="match status" value="1"/>
</dbReference>
<dbReference type="GO" id="GO:0005634">
    <property type="term" value="C:nucleus"/>
    <property type="evidence" value="ECO:0007669"/>
    <property type="project" value="TreeGrafter"/>
</dbReference>
<evidence type="ECO:0000259" key="2">
    <source>
        <dbReference type="PROSITE" id="PS00028"/>
    </source>
</evidence>
<dbReference type="InterPro" id="IPR013087">
    <property type="entry name" value="Znf_C2H2_type"/>
</dbReference>
<dbReference type="AlphaFoldDB" id="U5EGD0"/>
<feature type="non-terminal residue" evidence="3">
    <location>
        <position position="1"/>
    </location>
</feature>
<dbReference type="GO" id="GO:0000492">
    <property type="term" value="P:box C/D snoRNP assembly"/>
    <property type="evidence" value="ECO:0007669"/>
    <property type="project" value="TreeGrafter"/>
</dbReference>
<organism evidence="3">
    <name type="scientific">Corethrella appendiculata</name>
    <dbReference type="NCBI Taxonomy" id="1370023"/>
    <lineage>
        <taxon>Eukaryota</taxon>
        <taxon>Metazoa</taxon>
        <taxon>Ecdysozoa</taxon>
        <taxon>Arthropoda</taxon>
        <taxon>Hexapoda</taxon>
        <taxon>Insecta</taxon>
        <taxon>Pterygota</taxon>
        <taxon>Neoptera</taxon>
        <taxon>Endopterygota</taxon>
        <taxon>Diptera</taxon>
        <taxon>Nematocera</taxon>
        <taxon>Culicoidea</taxon>
        <taxon>Chaoboridae</taxon>
        <taxon>Corethrella</taxon>
    </lineage>
</organism>
<reference evidence="3" key="1">
    <citation type="journal article" date="2014" name="Insect Biochem. Mol. Biol.">
        <title>An insight into the sialome of the frog biting fly, Corethrella appendiculata.</title>
        <authorList>
            <person name="Ribeiro J.M.C."/>
            <person name="Chagas A.C."/>
            <person name="Pham V.M."/>
            <person name="Lounibos L.P."/>
            <person name="Calvo E."/>
        </authorList>
    </citation>
    <scope>NUCLEOTIDE SEQUENCE</scope>
    <source>
        <tissue evidence="3">Salivary glands</tissue>
    </source>
</reference>
<feature type="compositionally biased region" description="Polar residues" evidence="1">
    <location>
        <begin position="325"/>
        <end position="342"/>
    </location>
</feature>
<name>U5EGD0_9DIPT</name>
<sequence length="419" mass="49271">FKLPSPHFDKLNELAAKFNTKNVPHFSTPAGMLLEKNRQPPPMYGPRGSTIPPKFLQQPVSRTNHHRPNQQQHQHKPAYLYKQSKLKPNNSPKIINWNAYCDACDRDFPTEEQFKDHVLEHRRCDVENCKYAAHPTLLKRHKDLQHRNGLFEEISKVETPEDIAKWREERKRRYPTKSNIELRRQAQAAKFKRGERIEESKARFANRKFENKVQNTQTPKKKRRKKYIPNQQNEILPSPEADEYKPFKGTASMKDYHHQQKRAGKEVNALSSLLTNYGSDSDDTVAEDDNSLKFTDSEEEEIIQEDMKEEVKQEPIAVIKKPYTENKQVPTTSNLNKQSEQTNESDHHQQQPESNIEKTQEKHTPQQIKSLLNYARIPRRQNTMLEKLLQPDIRHERNVLLQCVRFVVENKFFGIGDEN</sequence>
<dbReference type="PANTHER" id="PTHR13309:SF0">
    <property type="entry name" value="FMR1-INTERACTING PROTEIN NUFIP1"/>
    <property type="match status" value="1"/>
</dbReference>
<feature type="compositionally biased region" description="Basic and acidic residues" evidence="1">
    <location>
        <begin position="344"/>
        <end position="364"/>
    </location>
</feature>
<accession>U5EGD0</accession>
<dbReference type="Pfam" id="PF10453">
    <property type="entry name" value="NUFIP1"/>
    <property type="match status" value="1"/>
</dbReference>
<dbReference type="InterPro" id="IPR019496">
    <property type="entry name" value="NUFIP1_cons_dom"/>
</dbReference>
<feature type="region of interest" description="Disordered" evidence="1">
    <location>
        <begin position="277"/>
        <end position="367"/>
    </location>
</feature>
<feature type="compositionally biased region" description="Basic residues" evidence="1">
    <location>
        <begin position="63"/>
        <end position="76"/>
    </location>
</feature>
<dbReference type="InterPro" id="IPR039136">
    <property type="entry name" value="NUFIP1-like"/>
</dbReference>
<feature type="compositionally biased region" description="Acidic residues" evidence="1">
    <location>
        <begin position="280"/>
        <end position="289"/>
    </location>
</feature>
<evidence type="ECO:0000313" key="3">
    <source>
        <dbReference type="EMBL" id="JAB56379.1"/>
    </source>
</evidence>
<feature type="domain" description="C2H2-type" evidence="2">
    <location>
        <begin position="101"/>
        <end position="121"/>
    </location>
</feature>
<proteinExistence type="evidence at transcript level"/>
<dbReference type="GO" id="GO:0003723">
    <property type="term" value="F:RNA binding"/>
    <property type="evidence" value="ECO:0007669"/>
    <property type="project" value="InterPro"/>
</dbReference>
<evidence type="ECO:0000256" key="1">
    <source>
        <dbReference type="SAM" id="MobiDB-lite"/>
    </source>
</evidence>
<feature type="region of interest" description="Disordered" evidence="1">
    <location>
        <begin position="32"/>
        <end position="76"/>
    </location>
</feature>
<dbReference type="EMBL" id="GANO01003492">
    <property type="protein sequence ID" value="JAB56379.1"/>
    <property type="molecule type" value="mRNA"/>
</dbReference>
<feature type="non-terminal residue" evidence="3">
    <location>
        <position position="419"/>
    </location>
</feature>
<dbReference type="PANTHER" id="PTHR13309">
    <property type="entry name" value="NUCLEAR FRAGILE X MENTAL RETARDATION PROTEIN INTERACTING PROTEIN 1"/>
    <property type="match status" value="1"/>
</dbReference>